<keyword evidence="1" id="KW-0472">Membrane</keyword>
<proteinExistence type="predicted"/>
<keyword evidence="2" id="KW-0547">Nucleotide-binding</keyword>
<dbReference type="EMBL" id="OQ890322">
    <property type="protein sequence ID" value="WLJ26151.1"/>
    <property type="molecule type" value="Genomic_DNA"/>
</dbReference>
<dbReference type="GO" id="GO:0006508">
    <property type="term" value="P:proteolysis"/>
    <property type="evidence" value="ECO:0007669"/>
    <property type="project" value="UniProtKB-KW"/>
</dbReference>
<evidence type="ECO:0000313" key="2">
    <source>
        <dbReference type="EMBL" id="WLJ26151.1"/>
    </source>
</evidence>
<evidence type="ECO:0000256" key="1">
    <source>
        <dbReference type="SAM" id="Phobius"/>
    </source>
</evidence>
<accession>A0AA50ACQ9</accession>
<protein>
    <submittedName>
        <fullName evidence="2">ATP-dependent Clp protease ATP-binding subunit</fullName>
    </submittedName>
</protein>
<keyword evidence="1" id="KW-0812">Transmembrane</keyword>
<name>A0AA50ACQ9_9VIRU</name>
<keyword evidence="2" id="KW-0067">ATP-binding</keyword>
<dbReference type="GO" id="GO:0008233">
    <property type="term" value="F:peptidase activity"/>
    <property type="evidence" value="ECO:0007669"/>
    <property type="project" value="UniProtKB-KW"/>
</dbReference>
<sequence length="44" mass="5212">MSSHISPTLTLITLFIFYITKPTRLIYRIGSKEKKCSFCFKRNK</sequence>
<organism evidence="2">
    <name type="scientific">Staphylococcus phage HS15</name>
    <dbReference type="NCBI Taxonomy" id="3056405"/>
    <lineage>
        <taxon>Viruses</taxon>
    </lineage>
</organism>
<keyword evidence="1" id="KW-1133">Transmembrane helix</keyword>
<keyword evidence="2" id="KW-0378">Hydrolase</keyword>
<feature type="transmembrane region" description="Helical" evidence="1">
    <location>
        <begin position="6"/>
        <end position="27"/>
    </location>
</feature>
<dbReference type="GO" id="GO:0005524">
    <property type="term" value="F:ATP binding"/>
    <property type="evidence" value="ECO:0007669"/>
    <property type="project" value="UniProtKB-KW"/>
</dbReference>
<keyword evidence="2" id="KW-0645">Protease</keyword>
<reference evidence="2" key="1">
    <citation type="submission" date="2023-04" db="EMBL/GenBank/DDBJ databases">
        <title>The human skin virome in hidradenitis suppurativa patients.</title>
        <authorList>
            <person name="Jansen D."/>
        </authorList>
    </citation>
    <scope>NUCLEOTIDE SEQUENCE</scope>
    <source>
        <strain evidence="2">VC3_JansenPhageL</strain>
    </source>
</reference>